<sequence length="99" mass="11206">MTKSCENMSTKKPIVFSELEIEVAKLLIQLSISNNSTCSNNKADDIESFIVATITRDVDEDEQEDIAYGSKIRYHDIEDIYNVTELVLENKANSAKYPI</sequence>
<dbReference type="EMBL" id="CM007372">
    <property type="protein sequence ID" value="OIW00767.1"/>
    <property type="molecule type" value="Genomic_DNA"/>
</dbReference>
<evidence type="ECO:0000313" key="1">
    <source>
        <dbReference type="EMBL" id="OIW00767.1"/>
    </source>
</evidence>
<proteinExistence type="predicted"/>
<keyword evidence="2" id="KW-1185">Reference proteome</keyword>
<reference evidence="1 2" key="1">
    <citation type="journal article" date="2017" name="Plant Biotechnol. J.">
        <title>A comprehensive draft genome sequence for lupin (Lupinus angustifolius), an emerging health food: insights into plant-microbe interactions and legume evolution.</title>
        <authorList>
            <person name="Hane J.K."/>
            <person name="Ming Y."/>
            <person name="Kamphuis L.G."/>
            <person name="Nelson M.N."/>
            <person name="Garg G."/>
            <person name="Atkins C.A."/>
            <person name="Bayer P.E."/>
            <person name="Bravo A."/>
            <person name="Bringans S."/>
            <person name="Cannon S."/>
            <person name="Edwards D."/>
            <person name="Foley R."/>
            <person name="Gao L.L."/>
            <person name="Harrison M.J."/>
            <person name="Huang W."/>
            <person name="Hurgobin B."/>
            <person name="Li S."/>
            <person name="Liu C.W."/>
            <person name="McGrath A."/>
            <person name="Morahan G."/>
            <person name="Murray J."/>
            <person name="Weller J."/>
            <person name="Jian J."/>
            <person name="Singh K.B."/>
        </authorList>
    </citation>
    <scope>NUCLEOTIDE SEQUENCE [LARGE SCALE GENOMIC DNA]</scope>
    <source>
        <strain evidence="2">cv. Tanjil</strain>
        <tissue evidence="1">Whole plant</tissue>
    </source>
</reference>
<organism evidence="1 2">
    <name type="scientific">Lupinus angustifolius</name>
    <name type="common">Narrow-leaved blue lupine</name>
    <dbReference type="NCBI Taxonomy" id="3871"/>
    <lineage>
        <taxon>Eukaryota</taxon>
        <taxon>Viridiplantae</taxon>
        <taxon>Streptophyta</taxon>
        <taxon>Embryophyta</taxon>
        <taxon>Tracheophyta</taxon>
        <taxon>Spermatophyta</taxon>
        <taxon>Magnoliopsida</taxon>
        <taxon>eudicotyledons</taxon>
        <taxon>Gunneridae</taxon>
        <taxon>Pentapetalae</taxon>
        <taxon>rosids</taxon>
        <taxon>fabids</taxon>
        <taxon>Fabales</taxon>
        <taxon>Fabaceae</taxon>
        <taxon>Papilionoideae</taxon>
        <taxon>50 kb inversion clade</taxon>
        <taxon>genistoids sensu lato</taxon>
        <taxon>core genistoids</taxon>
        <taxon>Genisteae</taxon>
        <taxon>Lupinus</taxon>
    </lineage>
</organism>
<protein>
    <submittedName>
        <fullName evidence="1">Uncharacterized protein</fullName>
    </submittedName>
</protein>
<name>A0A1J7GJW0_LUPAN</name>
<dbReference type="AlphaFoldDB" id="A0A1J7GJW0"/>
<evidence type="ECO:0000313" key="2">
    <source>
        <dbReference type="Proteomes" id="UP000188354"/>
    </source>
</evidence>
<dbReference type="Gramene" id="OIW00767">
    <property type="protein sequence ID" value="OIW00767"/>
    <property type="gene ID" value="TanjilG_13141"/>
</dbReference>
<accession>A0A1J7GJW0</accession>
<dbReference type="Proteomes" id="UP000188354">
    <property type="component" value="Chromosome LG12"/>
</dbReference>
<gene>
    <name evidence="1" type="ORF">TanjilG_13141</name>
</gene>